<protein>
    <submittedName>
        <fullName evidence="1">Uncharacterized protein</fullName>
    </submittedName>
</protein>
<accession>J9DCU2</accession>
<dbReference type="EMBL" id="AMCI01000077">
    <property type="protein sequence ID" value="EJX10796.1"/>
    <property type="molecule type" value="Genomic_DNA"/>
</dbReference>
<reference evidence="1" key="1">
    <citation type="journal article" date="2012" name="PLoS ONE">
        <title>Gene sets for utilization of primary and secondary nutrition supplies in the distal gut of endangered iberian lynx.</title>
        <authorList>
            <person name="Alcaide M."/>
            <person name="Messina E."/>
            <person name="Richter M."/>
            <person name="Bargiela R."/>
            <person name="Peplies J."/>
            <person name="Huws S.A."/>
            <person name="Newbold C.J."/>
            <person name="Golyshin P.N."/>
            <person name="Simon M.A."/>
            <person name="Lopez G."/>
            <person name="Yakimov M.M."/>
            <person name="Ferrer M."/>
        </authorList>
    </citation>
    <scope>NUCLEOTIDE SEQUENCE</scope>
</reference>
<sequence length="62" mass="6930">YQMPTSIISNWGLQSLKFFVTAENMFTLRADDKMKDFDPESASGVIYNLGTKSVAFGINVSF</sequence>
<feature type="non-terminal residue" evidence="1">
    <location>
        <position position="1"/>
    </location>
</feature>
<gene>
    <name evidence="1" type="ORF">EVA_00506</name>
</gene>
<name>J9DCU2_9ZZZZ</name>
<comment type="caution">
    <text evidence="1">The sequence shown here is derived from an EMBL/GenBank/DDBJ whole genome shotgun (WGS) entry which is preliminary data.</text>
</comment>
<organism evidence="1">
    <name type="scientific">gut metagenome</name>
    <dbReference type="NCBI Taxonomy" id="749906"/>
    <lineage>
        <taxon>unclassified sequences</taxon>
        <taxon>metagenomes</taxon>
        <taxon>organismal metagenomes</taxon>
    </lineage>
</organism>
<dbReference type="AlphaFoldDB" id="J9DCU2"/>
<evidence type="ECO:0000313" key="1">
    <source>
        <dbReference type="EMBL" id="EJX10796.1"/>
    </source>
</evidence>
<proteinExistence type="predicted"/>